<feature type="compositionally biased region" description="Acidic residues" evidence="3">
    <location>
        <begin position="992"/>
        <end position="1018"/>
    </location>
</feature>
<dbReference type="PANTHER" id="PTHR48103:SF2">
    <property type="entry name" value="MIDASIN"/>
    <property type="match status" value="1"/>
</dbReference>
<keyword evidence="1" id="KW-0547">Nucleotide-binding</keyword>
<feature type="compositionally biased region" description="Polar residues" evidence="3">
    <location>
        <begin position="1144"/>
        <end position="1156"/>
    </location>
</feature>
<evidence type="ECO:0000313" key="6">
    <source>
        <dbReference type="Proteomes" id="UP000594263"/>
    </source>
</evidence>
<dbReference type="GO" id="GO:0000055">
    <property type="term" value="P:ribosomal large subunit export from nucleus"/>
    <property type="evidence" value="ECO:0007669"/>
    <property type="project" value="TreeGrafter"/>
</dbReference>
<feature type="compositionally biased region" description="Acidic residues" evidence="3">
    <location>
        <begin position="1033"/>
        <end position="1064"/>
    </location>
</feature>
<feature type="compositionally biased region" description="Basic and acidic residues" evidence="3">
    <location>
        <begin position="1097"/>
        <end position="1109"/>
    </location>
</feature>
<evidence type="ECO:0000313" key="5">
    <source>
        <dbReference type="EnsemblPlants" id="Kaladp0028s0019.1.v1.1"/>
    </source>
</evidence>
<dbReference type="InterPro" id="IPR036465">
    <property type="entry name" value="vWFA_dom_sf"/>
</dbReference>
<reference evidence="5" key="1">
    <citation type="submission" date="2021-01" db="UniProtKB">
        <authorList>
            <consortium name="EnsemblPlants"/>
        </authorList>
    </citation>
    <scope>IDENTIFICATION</scope>
</reference>
<evidence type="ECO:0000256" key="3">
    <source>
        <dbReference type="SAM" id="MobiDB-lite"/>
    </source>
</evidence>
<dbReference type="InterPro" id="IPR002035">
    <property type="entry name" value="VWF_A"/>
</dbReference>
<dbReference type="PROSITE" id="PS50234">
    <property type="entry name" value="VWFA"/>
    <property type="match status" value="1"/>
</dbReference>
<feature type="compositionally biased region" description="Basic and acidic residues" evidence="3">
    <location>
        <begin position="1276"/>
        <end position="1297"/>
    </location>
</feature>
<feature type="compositionally biased region" description="Acidic residues" evidence="3">
    <location>
        <begin position="1228"/>
        <end position="1245"/>
    </location>
</feature>
<dbReference type="GO" id="GO:0030687">
    <property type="term" value="C:preribosome, large subunit precursor"/>
    <property type="evidence" value="ECO:0007669"/>
    <property type="project" value="TreeGrafter"/>
</dbReference>
<dbReference type="Proteomes" id="UP000594263">
    <property type="component" value="Unplaced"/>
</dbReference>
<evidence type="ECO:0000256" key="2">
    <source>
        <dbReference type="ARBA" id="ARBA00022840"/>
    </source>
</evidence>
<dbReference type="GO" id="GO:0005634">
    <property type="term" value="C:nucleus"/>
    <property type="evidence" value="ECO:0007669"/>
    <property type="project" value="TreeGrafter"/>
</dbReference>
<feature type="compositionally biased region" description="Polar residues" evidence="3">
    <location>
        <begin position="1117"/>
        <end position="1127"/>
    </location>
</feature>
<organism evidence="5 6">
    <name type="scientific">Kalanchoe fedtschenkoi</name>
    <name type="common">Lavender scallops</name>
    <name type="synonym">South American air plant</name>
    <dbReference type="NCBI Taxonomy" id="63787"/>
    <lineage>
        <taxon>Eukaryota</taxon>
        <taxon>Viridiplantae</taxon>
        <taxon>Streptophyta</taxon>
        <taxon>Embryophyta</taxon>
        <taxon>Tracheophyta</taxon>
        <taxon>Spermatophyta</taxon>
        <taxon>Magnoliopsida</taxon>
        <taxon>eudicotyledons</taxon>
        <taxon>Gunneridae</taxon>
        <taxon>Pentapetalae</taxon>
        <taxon>Saxifragales</taxon>
        <taxon>Crassulaceae</taxon>
        <taxon>Kalanchoe</taxon>
    </lineage>
</organism>
<feature type="region of interest" description="Disordered" evidence="3">
    <location>
        <begin position="872"/>
        <end position="1345"/>
    </location>
</feature>
<feature type="region of interest" description="Disordered" evidence="3">
    <location>
        <begin position="829"/>
        <end position="860"/>
    </location>
</feature>
<keyword evidence="6" id="KW-1185">Reference proteome</keyword>
<feature type="compositionally biased region" description="Basic and acidic residues" evidence="3">
    <location>
        <begin position="873"/>
        <end position="893"/>
    </location>
</feature>
<dbReference type="EnsemblPlants" id="Kaladp0028s0019.1.v1.1">
    <property type="protein sequence ID" value="Kaladp0028s0019.1.v1.1"/>
    <property type="gene ID" value="Kaladp0028s0019.v1.1"/>
</dbReference>
<dbReference type="GO" id="GO:0005524">
    <property type="term" value="F:ATP binding"/>
    <property type="evidence" value="ECO:0007669"/>
    <property type="project" value="UniProtKB-KW"/>
</dbReference>
<proteinExistence type="predicted"/>
<protein>
    <recommendedName>
        <fullName evidence="4">VWFA domain-containing protein</fullName>
    </recommendedName>
</protein>
<feature type="compositionally biased region" description="Acidic residues" evidence="3">
    <location>
        <begin position="908"/>
        <end position="923"/>
    </location>
</feature>
<sequence length="1683" mass="189864">MCYSVKHLNSTSNVQALSGLQFLLNRIQLVQESGSKFPFSDHIKQITGLASSWKKMEFESWHFLIDEVQAECDRNAAKMWFPLYTLLRMRDKSDVDEYVKSTIESLEEFVHMSSIGEFKRRLHLLLAFHVQISRGLLLEFYSSPCEMENLKILYHVLGYYMQFMPVILEHVNTHKTSVQKELDELLKLCKWEHPESYLCVANTKRVRQKLKKLILKYTDVLQQPVMVILKQEEMRRGINTQSSNLSNAHTDISSKNHAVINTPLNLDQFDESRCSWFEAWRQNAQSCWKNMSSDVGTIFESGLASQAGHVVYPEQLNSVWSVLKNLFGTGKGCAELWNDMNTSLGKRRALSEFLKLLEICGLSRHKSMYIEDQHRSNACSQWFLQPSYDTKHLLMKQNDNILNNTSSNKSQVLLATDLVDEWKTANQYHFKSLASVELLRQIRLNFHTDFNLEQVKRSVSYLDHLIIIQQEQRASAYNFAGEVRHLEKSLLILRNLIISSPNSETDWDFAFVPEQQKTLSCMWQQKRIFDHLCSMLGEADSFMKMAESIHLNTCKSVKPWTKRFQIFVQKHLPDCRNSKEMLDSVLLDEERGITAVGVSEQFLSVISKQDLENVVEKNFLTLTMLEENVHAFRGNFDQQVSIEDTMLSHFDDILKEVKSMKEQFQSTVETKQEIAVAADKSYSGNYSELYAKFHGSLKKSLEHAAVTTLALGCSQNDDHLSEESLGNIPSWTALFNSYTSKLQLEGLCDNLLSTVVYAGELVKHGENGSSSLTSELGKKLKMLEQLLDKILQFSDGLLQDFLAMHKTVCALSLFLADLFASLYSKGFGNSEKQEDSCDDTSQDAKGTGMGEGVGAKDVSEQLEDEDQLLGTLEQKEEQDGANEDPGKNDKGIEMEEDFAADTYSVSEDSGEDDDKNDDEDEQLDSAMGDAGTESAVVDEKNWDKNKDEEPDSTEKYETGSSVKDQNTDDRELRGKDDSEDALPNDLSKDLDPAEGDEKNDENVDNGDDLEENENMEDANLDKDEAFAEPTGLDIDENNQELQENMDLDPQEDGADEAENVDEASEDTKDLEETMNETEATLDEGEPEQLGENSEMENVDKGGENDPKMDVDEDVNGQDASDTRSSAQPKFDLQAIGANYAPEVNWSNSSDIQNDPTSAEGLPGTAASENEIMMADASEKGRPTNYKSDMQVSEQNTSKSQKNQPNPFRSVGDALQEWKERAKVSTDIGEGDEGNLDDMAEDEPDEYGYVPESETGTAQALGAATSDQVNKDVNANKADEESIAHNENVSEKESEQKNAENNPVQNGTAVQRNKVQEDPQTTPFEEPIKERSPEVAGENNNSEGFSDSLVTCKRSFMSSGISQLNELSLSDDEPQEAKRSETTLKDTNDEASKQWRRYELRTTRLSQELAEQLRLVMEPTLASKLQGDYKTGKRINMKKVIPYIASQYRKDKIWLRRTRPNKRDYQVVIAVDDSRSMSESSCGDVAIEALVTVCRAMSQLEVGSLAVASFGKKGNVKLLHDFDQPFSGEAGVKMISSFTFEQENTIADEPVVDLLRYLNNMLDNAVANARLPSGQNPLQQLVLIIADGRFHEKAKLRRIVRDAMSRRRLIAFLLLDSPQESIMDLMEVSFEKGDSSSPGGMKMSKYLDSFPFPYYIVLKDIDSLPRTLADLMRQWFELTQLSGD</sequence>
<dbReference type="SUPFAM" id="SSF53300">
    <property type="entry name" value="vWA-like"/>
    <property type="match status" value="1"/>
</dbReference>
<accession>A0A7N0T9Y0</accession>
<dbReference type="PANTHER" id="PTHR48103">
    <property type="entry name" value="MIDASIN-RELATED"/>
    <property type="match status" value="1"/>
</dbReference>
<dbReference type="Gramene" id="Kaladp0028s0019.1.v1.1">
    <property type="protein sequence ID" value="Kaladp0028s0019.1.v1.1"/>
    <property type="gene ID" value="Kaladp0028s0019.v1.1"/>
</dbReference>
<evidence type="ECO:0000259" key="4">
    <source>
        <dbReference type="PROSITE" id="PS50234"/>
    </source>
</evidence>
<name>A0A7N0T9Y0_KALFE</name>
<dbReference type="FunFam" id="3.40.50.410:FF:000114">
    <property type="entry name" value="Midasin"/>
    <property type="match status" value="1"/>
</dbReference>
<feature type="compositionally biased region" description="Basic and acidic residues" evidence="3">
    <location>
        <begin position="937"/>
        <end position="957"/>
    </location>
</feature>
<dbReference type="OMA" id="SARWEYI"/>
<evidence type="ECO:0000256" key="1">
    <source>
        <dbReference type="ARBA" id="ARBA00022741"/>
    </source>
</evidence>
<feature type="compositionally biased region" description="Basic and acidic residues" evidence="3">
    <location>
        <begin position="965"/>
        <end position="976"/>
    </location>
</feature>
<feature type="compositionally biased region" description="Polar residues" evidence="3">
    <location>
        <begin position="1298"/>
        <end position="1322"/>
    </location>
</feature>
<keyword evidence="2" id="KW-0067">ATP-binding</keyword>
<feature type="compositionally biased region" description="Basic and acidic residues" evidence="3">
    <location>
        <begin position="1374"/>
        <end position="1390"/>
    </location>
</feature>
<feature type="compositionally biased region" description="Acidic residues" evidence="3">
    <location>
        <begin position="1072"/>
        <end position="1096"/>
    </location>
</feature>
<feature type="domain" description="VWFA" evidence="4">
    <location>
        <begin position="1465"/>
        <end position="1671"/>
    </location>
</feature>
<feature type="region of interest" description="Disordered" evidence="3">
    <location>
        <begin position="1364"/>
        <end position="1390"/>
    </location>
</feature>
<feature type="compositionally biased region" description="Polar residues" evidence="3">
    <location>
        <begin position="1184"/>
        <end position="1206"/>
    </location>
</feature>
<dbReference type="GO" id="GO:0000027">
    <property type="term" value="P:ribosomal large subunit assembly"/>
    <property type="evidence" value="ECO:0007669"/>
    <property type="project" value="TreeGrafter"/>
</dbReference>